<protein>
    <submittedName>
        <fullName evidence="9">Autotransporter secretion outer membrane protein TamA</fullName>
    </submittedName>
</protein>
<feature type="signal peptide" evidence="7">
    <location>
        <begin position="1"/>
        <end position="17"/>
    </location>
</feature>
<dbReference type="InterPro" id="IPR000184">
    <property type="entry name" value="Bac_surfAg_D15"/>
</dbReference>
<keyword evidence="3" id="KW-0812">Transmembrane</keyword>
<comment type="subcellular location">
    <subcellularLocation>
        <location evidence="1">Membrane</location>
    </subcellularLocation>
</comment>
<evidence type="ECO:0000259" key="8">
    <source>
        <dbReference type="Pfam" id="PF01103"/>
    </source>
</evidence>
<keyword evidence="2" id="KW-1134">Transmembrane beta strand</keyword>
<evidence type="ECO:0000313" key="9">
    <source>
        <dbReference type="EMBL" id="RKQ53274.1"/>
    </source>
</evidence>
<organism evidence="9 10">
    <name type="scientific">Vogesella indigofera</name>
    <name type="common">Pseudomonas indigofera</name>
    <dbReference type="NCBI Taxonomy" id="45465"/>
    <lineage>
        <taxon>Bacteria</taxon>
        <taxon>Pseudomonadati</taxon>
        <taxon>Pseudomonadota</taxon>
        <taxon>Betaproteobacteria</taxon>
        <taxon>Neisseriales</taxon>
        <taxon>Chromobacteriaceae</taxon>
        <taxon>Vogesella</taxon>
    </lineage>
</organism>
<dbReference type="PANTHER" id="PTHR12815">
    <property type="entry name" value="SORTING AND ASSEMBLY MACHINERY SAMM50 PROTEIN FAMILY MEMBER"/>
    <property type="match status" value="1"/>
</dbReference>
<evidence type="ECO:0000256" key="5">
    <source>
        <dbReference type="ARBA" id="ARBA00023136"/>
    </source>
</evidence>
<reference evidence="9 10" key="1">
    <citation type="submission" date="2018-10" db="EMBL/GenBank/DDBJ databases">
        <title>Genomic Encyclopedia of Type Strains, Phase IV (KMG-IV): sequencing the most valuable type-strain genomes for metagenomic binning, comparative biology and taxonomic classification.</title>
        <authorList>
            <person name="Goeker M."/>
        </authorList>
    </citation>
    <scope>NUCLEOTIDE SEQUENCE [LARGE SCALE GENOMIC DNA]</scope>
    <source>
        <strain evidence="9 10">DSM 3303</strain>
    </source>
</reference>
<dbReference type="GO" id="GO:0019867">
    <property type="term" value="C:outer membrane"/>
    <property type="evidence" value="ECO:0007669"/>
    <property type="project" value="InterPro"/>
</dbReference>
<dbReference type="InterPro" id="IPR039910">
    <property type="entry name" value="D15-like"/>
</dbReference>
<evidence type="ECO:0000256" key="6">
    <source>
        <dbReference type="ARBA" id="ARBA00023237"/>
    </source>
</evidence>
<dbReference type="Gene3D" id="3.10.20.310">
    <property type="entry name" value="membrane protein fhac"/>
    <property type="match status" value="2"/>
</dbReference>
<dbReference type="Gene3D" id="2.40.160.50">
    <property type="entry name" value="membrane protein fhac: a member of the omp85/tpsb transporter family"/>
    <property type="match status" value="1"/>
</dbReference>
<dbReference type="AlphaFoldDB" id="A0A495AZF4"/>
<feature type="domain" description="Bacterial surface antigen (D15)" evidence="8">
    <location>
        <begin position="272"/>
        <end position="571"/>
    </location>
</feature>
<gene>
    <name evidence="9" type="ORF">C8E02_3208</name>
</gene>
<feature type="chain" id="PRO_5019814108" evidence="7">
    <location>
        <begin position="18"/>
        <end position="571"/>
    </location>
</feature>
<evidence type="ECO:0000256" key="7">
    <source>
        <dbReference type="SAM" id="SignalP"/>
    </source>
</evidence>
<evidence type="ECO:0000256" key="4">
    <source>
        <dbReference type="ARBA" id="ARBA00022729"/>
    </source>
</evidence>
<keyword evidence="4 7" id="KW-0732">Signal</keyword>
<sequence>MYRVLLLLACLPLTAHALDYRVELAAPSELDALLRGNLDLYTLQQDEALTAQDLDSIVAGTPAEARALLETEGYFGSEVQVSRDGNTVRVQVSAGAPVIVSAVDVTLQGPVRQQADYSRFLSKVMEDWALPEGAVFRQDDWDNSKKAALRPFLLDRFPQARLTAAQVRIDPASRQARVTLTVDSGPLIRFGDFRIDGLQRYPASIVSSMADFAPGAPYSQPSLVALQAALENDPHFTGVVVAPLWEQLHDDTVPLGITLSEQQRQKLEVGLNYSTGDGAGTRLGYEHYNLLRRGYTGSVAYDWKKSRQQLDLGLGFARGSDGYAHSLNLQQRHAEQNLTITDATELGLFRVRQRGEIEARFGVEYLIEREKIEGEATRDNKALILSYGWAQRAVDNPLRPGSGYLLEGHLSGAGLAADTRFLRAYGRGALYWSPSFMRGTWLTRLELGQVWADDALQVPASRLFKAGGVGSVRGYDYQSLGIVSPDSGAITGGRVLATATLEYQYPLTPAWRLAAFVDGGDAADSWQSWRLARAQGVGVRWLSPLAPLAFDIAYGARDQRWRWNLNLGLAF</sequence>
<dbReference type="PANTHER" id="PTHR12815:SF47">
    <property type="entry name" value="TRANSLOCATION AND ASSEMBLY MODULE SUBUNIT TAMA"/>
    <property type="match status" value="1"/>
</dbReference>
<evidence type="ECO:0000256" key="1">
    <source>
        <dbReference type="ARBA" id="ARBA00004370"/>
    </source>
</evidence>
<dbReference type="Pfam" id="PF01103">
    <property type="entry name" value="Omp85"/>
    <property type="match status" value="1"/>
</dbReference>
<dbReference type="RefSeq" id="WP_120812351.1">
    <property type="nucleotide sequence ID" value="NZ_RBID01000019.1"/>
</dbReference>
<evidence type="ECO:0000313" key="10">
    <source>
        <dbReference type="Proteomes" id="UP000279384"/>
    </source>
</evidence>
<comment type="caution">
    <text evidence="9">The sequence shown here is derived from an EMBL/GenBank/DDBJ whole genome shotgun (WGS) entry which is preliminary data.</text>
</comment>
<proteinExistence type="predicted"/>
<name>A0A495AZF4_VOGIN</name>
<dbReference type="EMBL" id="RBID01000019">
    <property type="protein sequence ID" value="RKQ53274.1"/>
    <property type="molecule type" value="Genomic_DNA"/>
</dbReference>
<keyword evidence="5" id="KW-0472">Membrane</keyword>
<evidence type="ECO:0000256" key="2">
    <source>
        <dbReference type="ARBA" id="ARBA00022452"/>
    </source>
</evidence>
<dbReference type="Proteomes" id="UP000279384">
    <property type="component" value="Unassembled WGS sequence"/>
</dbReference>
<accession>A0A495AZF4</accession>
<evidence type="ECO:0000256" key="3">
    <source>
        <dbReference type="ARBA" id="ARBA00022692"/>
    </source>
</evidence>
<keyword evidence="6" id="KW-0998">Cell outer membrane</keyword>